<reference evidence="1" key="1">
    <citation type="submission" date="2014-05" db="EMBL/GenBank/DDBJ databases">
        <authorList>
            <person name="Chronopoulou M."/>
        </authorList>
    </citation>
    <scope>NUCLEOTIDE SEQUENCE</scope>
    <source>
        <tissue evidence="1">Whole organism</tissue>
    </source>
</reference>
<feature type="non-terminal residue" evidence="1">
    <location>
        <position position="36"/>
    </location>
</feature>
<accession>A0A0K2UIJ6</accession>
<dbReference type="AlphaFoldDB" id="A0A0K2UIJ6"/>
<proteinExistence type="predicted"/>
<sequence>MIIPKSLSEETSLRQTSCKPSKATTSVVVTILAVVF</sequence>
<dbReference type="EMBL" id="HACA01020489">
    <property type="protein sequence ID" value="CDW37850.1"/>
    <property type="molecule type" value="Transcribed_RNA"/>
</dbReference>
<organism evidence="1">
    <name type="scientific">Lepeophtheirus salmonis</name>
    <name type="common">Salmon louse</name>
    <name type="synonym">Caligus salmonis</name>
    <dbReference type="NCBI Taxonomy" id="72036"/>
    <lineage>
        <taxon>Eukaryota</taxon>
        <taxon>Metazoa</taxon>
        <taxon>Ecdysozoa</taxon>
        <taxon>Arthropoda</taxon>
        <taxon>Crustacea</taxon>
        <taxon>Multicrustacea</taxon>
        <taxon>Hexanauplia</taxon>
        <taxon>Copepoda</taxon>
        <taxon>Siphonostomatoida</taxon>
        <taxon>Caligidae</taxon>
        <taxon>Lepeophtheirus</taxon>
    </lineage>
</organism>
<protein>
    <submittedName>
        <fullName evidence="1">Uncharacterized protein</fullName>
    </submittedName>
</protein>
<name>A0A0K2UIJ6_LEPSM</name>
<evidence type="ECO:0000313" key="1">
    <source>
        <dbReference type="EMBL" id="CDW37850.1"/>
    </source>
</evidence>